<dbReference type="AlphaFoldDB" id="A0A7N0ZXQ3"/>
<keyword evidence="4" id="KW-1185">Reference proteome</keyword>
<feature type="region of interest" description="Disordered" evidence="1">
    <location>
        <begin position="378"/>
        <end position="419"/>
    </location>
</feature>
<dbReference type="Gene3D" id="3.30.460.10">
    <property type="entry name" value="Beta Polymerase, domain 2"/>
    <property type="match status" value="1"/>
</dbReference>
<feature type="domain" description="Poly(A) RNA polymerase mitochondrial-like central palm" evidence="2">
    <location>
        <begin position="36"/>
        <end position="175"/>
    </location>
</feature>
<organism evidence="3 4">
    <name type="scientific">Kalanchoe fedtschenkoi</name>
    <name type="common">Lavender scallops</name>
    <name type="synonym">South American air plant</name>
    <dbReference type="NCBI Taxonomy" id="63787"/>
    <lineage>
        <taxon>Eukaryota</taxon>
        <taxon>Viridiplantae</taxon>
        <taxon>Streptophyta</taxon>
        <taxon>Embryophyta</taxon>
        <taxon>Tracheophyta</taxon>
        <taxon>Spermatophyta</taxon>
        <taxon>Magnoliopsida</taxon>
        <taxon>eudicotyledons</taxon>
        <taxon>Gunneridae</taxon>
        <taxon>Pentapetalae</taxon>
        <taxon>Saxifragales</taxon>
        <taxon>Crassulaceae</taxon>
        <taxon>Kalanchoe</taxon>
    </lineage>
</organism>
<dbReference type="Proteomes" id="UP000594263">
    <property type="component" value="Unplaced"/>
</dbReference>
<proteinExistence type="predicted"/>
<evidence type="ECO:0000313" key="4">
    <source>
        <dbReference type="Proteomes" id="UP000594263"/>
    </source>
</evidence>
<dbReference type="GO" id="GO:0031123">
    <property type="term" value="P:RNA 3'-end processing"/>
    <property type="evidence" value="ECO:0007669"/>
    <property type="project" value="TreeGrafter"/>
</dbReference>
<dbReference type="InterPro" id="IPR043519">
    <property type="entry name" value="NT_sf"/>
</dbReference>
<dbReference type="OMA" id="IVICQIK"/>
<dbReference type="CDD" id="cd05402">
    <property type="entry name" value="NT_PAP_TUTase"/>
    <property type="match status" value="1"/>
</dbReference>
<dbReference type="Pfam" id="PF22600">
    <property type="entry name" value="MTPAP-like_central"/>
    <property type="match status" value="1"/>
</dbReference>
<dbReference type="SUPFAM" id="SSF81631">
    <property type="entry name" value="PAP/OAS1 substrate-binding domain"/>
    <property type="match status" value="1"/>
</dbReference>
<sequence length="487" mass="55102">MTVRDTVLQKIAKRCELRLSLENQFTPECLSEIEGLLHDVYSSRQPKPNDYEDRLQLIGLITDISKELYGNSEYPTVEEYGSFVMDIFTADSDLDLSVNLTATQARVSRDMMVKALIKLAEKFRLLQSRGFFRDLKRVLGARVPIIKAVHCDSGSECDISIENMDGIKKSRIIKIICGIDLRFQRLSFMMKAWAKAHQINSAKTKTLNSLSIISLVAFHLQTREPPILPPFSAIFKDGTDPEAVMEIARKCVDYGKNNSESTADLFISLLVKLASVKQYWSKGLCASTFFGTWILKVWGNEFGYLSVEDFITRSENVARAVNREQLDRIYDCINNSLNHLARFKDGRLQKSELRELLFGLDPIIRPKTKFIRRPKGFKSKTRAQTLRATRKRKRRAERRKTAQEPSTVSPNNVITPPSLLNSLPNTNAGLPAMPTPRWTQEGRYAGVQSTPTFFWPQQVGNIFGQVTAAPISQPGLINSQNGKSFVP</sequence>
<accession>A0A7N0ZXQ3</accession>
<evidence type="ECO:0000259" key="2">
    <source>
        <dbReference type="Pfam" id="PF22600"/>
    </source>
</evidence>
<dbReference type="EnsemblPlants" id="Kaladp0050s0085.1.v1.1">
    <property type="protein sequence ID" value="Kaladp0050s0085.1.v1.1"/>
    <property type="gene ID" value="Kaladp0050s0085.v1.1"/>
</dbReference>
<feature type="compositionally biased region" description="Polar residues" evidence="1">
    <location>
        <begin position="403"/>
        <end position="419"/>
    </location>
</feature>
<name>A0A7N0ZXQ3_KALFE</name>
<feature type="compositionally biased region" description="Basic residues" evidence="1">
    <location>
        <begin position="388"/>
        <end position="398"/>
    </location>
</feature>
<dbReference type="GO" id="GO:0016779">
    <property type="term" value="F:nucleotidyltransferase activity"/>
    <property type="evidence" value="ECO:0007669"/>
    <property type="project" value="TreeGrafter"/>
</dbReference>
<protein>
    <recommendedName>
        <fullName evidence="2">Poly(A) RNA polymerase mitochondrial-like central palm domain-containing protein</fullName>
    </recommendedName>
</protein>
<dbReference type="PANTHER" id="PTHR12271:SF134">
    <property type="entry name" value="NUCLEOTIDYLTRANSFERASE FAMILY PROTEIN"/>
    <property type="match status" value="1"/>
</dbReference>
<dbReference type="Gene3D" id="1.10.1410.10">
    <property type="match status" value="1"/>
</dbReference>
<dbReference type="Gramene" id="Kaladp0050s0085.1.v1.1">
    <property type="protein sequence ID" value="Kaladp0050s0085.1.v1.1"/>
    <property type="gene ID" value="Kaladp0050s0085.v1.1"/>
</dbReference>
<reference evidence="3" key="1">
    <citation type="submission" date="2021-01" db="UniProtKB">
        <authorList>
            <consortium name="EnsemblPlants"/>
        </authorList>
    </citation>
    <scope>IDENTIFICATION</scope>
</reference>
<evidence type="ECO:0000256" key="1">
    <source>
        <dbReference type="SAM" id="MobiDB-lite"/>
    </source>
</evidence>
<dbReference type="PANTHER" id="PTHR12271">
    <property type="entry name" value="POLY A POLYMERASE CID PAP -RELATED"/>
    <property type="match status" value="1"/>
</dbReference>
<dbReference type="SUPFAM" id="SSF81301">
    <property type="entry name" value="Nucleotidyltransferase"/>
    <property type="match status" value="1"/>
</dbReference>
<evidence type="ECO:0000313" key="3">
    <source>
        <dbReference type="EnsemblPlants" id="Kaladp0050s0085.1.v1.1"/>
    </source>
</evidence>
<dbReference type="InterPro" id="IPR054708">
    <property type="entry name" value="MTPAP-like_central"/>
</dbReference>